<dbReference type="STRING" id="759272.G0SE14"/>
<dbReference type="InterPro" id="IPR000352">
    <property type="entry name" value="Pep_chain_release_fac_I"/>
</dbReference>
<evidence type="ECO:0000259" key="6">
    <source>
        <dbReference type="Pfam" id="PF00472"/>
    </source>
</evidence>
<reference evidence="7 8" key="1">
    <citation type="journal article" date="2011" name="Cell">
        <title>Insight into structure and assembly of the nuclear pore complex by utilizing the genome of a eukaryotic thermophile.</title>
        <authorList>
            <person name="Amlacher S."/>
            <person name="Sarges P."/>
            <person name="Flemming D."/>
            <person name="van Noort V."/>
            <person name="Kunze R."/>
            <person name="Devos D.P."/>
            <person name="Arumugam M."/>
            <person name="Bork P."/>
            <person name="Hurt E."/>
        </authorList>
    </citation>
    <scope>NUCLEOTIDE SEQUENCE [LARGE SCALE GENOMIC DNA]</scope>
    <source>
        <strain evidence="8">DSM 1495 / CBS 144.50 / IMI 039719</strain>
    </source>
</reference>
<keyword evidence="3" id="KW-0809">Transit peptide</keyword>
<dbReference type="Gene3D" id="3.30.160.20">
    <property type="match status" value="1"/>
</dbReference>
<dbReference type="InterPro" id="IPR045853">
    <property type="entry name" value="Pep_chain_release_fac_I_sf"/>
</dbReference>
<dbReference type="eggNOG" id="KOG2726">
    <property type="taxonomic scope" value="Eukaryota"/>
</dbReference>
<comment type="subcellular location">
    <subcellularLocation>
        <location evidence="1">Mitochondrion</location>
    </subcellularLocation>
</comment>
<comment type="similarity">
    <text evidence="2">Belongs to the prokaryotic/mitochondrial release factor family.</text>
</comment>
<dbReference type="EMBL" id="GL988046">
    <property type="protein sequence ID" value="EGS18191.1"/>
    <property type="molecule type" value="Genomic_DNA"/>
</dbReference>
<keyword evidence="8" id="KW-1185">Reference proteome</keyword>
<evidence type="ECO:0000256" key="4">
    <source>
        <dbReference type="ARBA" id="ARBA00023128"/>
    </source>
</evidence>
<organism evidence="8">
    <name type="scientific">Chaetomium thermophilum (strain DSM 1495 / CBS 144.50 / IMI 039719)</name>
    <name type="common">Thermochaetoides thermophila</name>
    <dbReference type="NCBI Taxonomy" id="759272"/>
    <lineage>
        <taxon>Eukaryota</taxon>
        <taxon>Fungi</taxon>
        <taxon>Dikarya</taxon>
        <taxon>Ascomycota</taxon>
        <taxon>Pezizomycotina</taxon>
        <taxon>Sordariomycetes</taxon>
        <taxon>Sordariomycetidae</taxon>
        <taxon>Sordariales</taxon>
        <taxon>Chaetomiaceae</taxon>
        <taxon>Thermochaetoides</taxon>
    </lineage>
</organism>
<dbReference type="KEGG" id="cthr:CTHT_0062060"/>
<name>G0SE14_CHATD</name>
<dbReference type="HOGENOM" id="CLU_089470_1_0_1"/>
<keyword evidence="4" id="KW-0496">Mitochondrion</keyword>
<dbReference type="GO" id="GO:0032543">
    <property type="term" value="P:mitochondrial translation"/>
    <property type="evidence" value="ECO:0007669"/>
    <property type="project" value="UniProtKB-ARBA"/>
</dbReference>
<dbReference type="GeneID" id="18260244"/>
<feature type="compositionally biased region" description="Basic and acidic residues" evidence="5">
    <location>
        <begin position="180"/>
        <end position="199"/>
    </location>
</feature>
<dbReference type="Pfam" id="PF00472">
    <property type="entry name" value="RF-1"/>
    <property type="match status" value="1"/>
</dbReference>
<evidence type="ECO:0000256" key="1">
    <source>
        <dbReference type="ARBA" id="ARBA00004173"/>
    </source>
</evidence>
<dbReference type="AlphaFoldDB" id="G0SE14"/>
<evidence type="ECO:0000313" key="8">
    <source>
        <dbReference type="Proteomes" id="UP000008066"/>
    </source>
</evidence>
<evidence type="ECO:0000256" key="2">
    <source>
        <dbReference type="ARBA" id="ARBA00010835"/>
    </source>
</evidence>
<feature type="compositionally biased region" description="Basic residues" evidence="5">
    <location>
        <begin position="165"/>
        <end position="179"/>
    </location>
</feature>
<feature type="compositionally biased region" description="Acidic residues" evidence="5">
    <location>
        <begin position="200"/>
        <end position="219"/>
    </location>
</feature>
<feature type="region of interest" description="Disordered" evidence="5">
    <location>
        <begin position="66"/>
        <end position="112"/>
    </location>
</feature>
<evidence type="ECO:0000313" key="7">
    <source>
        <dbReference type="EMBL" id="EGS18191.1"/>
    </source>
</evidence>
<dbReference type="PANTHER" id="PTHR46203:SF1">
    <property type="entry name" value="MITOCHONDRIAL TRANSLATION RELEASE FACTOR IN RESCUE"/>
    <property type="match status" value="1"/>
</dbReference>
<evidence type="ECO:0000256" key="3">
    <source>
        <dbReference type="ARBA" id="ARBA00022946"/>
    </source>
</evidence>
<dbReference type="Proteomes" id="UP000008066">
    <property type="component" value="Unassembled WGS sequence"/>
</dbReference>
<evidence type="ECO:0000256" key="5">
    <source>
        <dbReference type="SAM" id="MobiDB-lite"/>
    </source>
</evidence>
<gene>
    <name evidence="7" type="ORF">CTHT_0062060</name>
</gene>
<dbReference type="GO" id="GO:0005739">
    <property type="term" value="C:mitochondrion"/>
    <property type="evidence" value="ECO:0007669"/>
    <property type="project" value="UniProtKB-SubCell"/>
</dbReference>
<dbReference type="GO" id="GO:0003747">
    <property type="term" value="F:translation release factor activity"/>
    <property type="evidence" value="ECO:0007669"/>
    <property type="project" value="InterPro"/>
</dbReference>
<feature type="region of interest" description="Disordered" evidence="5">
    <location>
        <begin position="165"/>
        <end position="231"/>
    </location>
</feature>
<dbReference type="OMA" id="RIMLCEY"/>
<proteinExistence type="inferred from homology"/>
<feature type="domain" description="Prokaryotic-type class I peptide chain release factors" evidence="6">
    <location>
        <begin position="85"/>
        <end position="184"/>
    </location>
</feature>
<dbReference type="FunFam" id="3.30.160.20:FF:000065">
    <property type="entry name" value="Peptidyl-tRNA hydrolase domain protein"/>
    <property type="match status" value="1"/>
</dbReference>
<accession>G0SE14</accession>
<dbReference type="PANTHER" id="PTHR46203">
    <property type="entry name" value="PROBABLE PEPTIDE CHAIN RELEASE FACTOR C12ORF65"/>
    <property type="match status" value="1"/>
</dbReference>
<protein>
    <submittedName>
        <fullName evidence="7">Putative translation release factor</fullName>
    </submittedName>
</protein>
<dbReference type="RefSeq" id="XP_006696522.1">
    <property type="nucleotide sequence ID" value="XM_006696459.1"/>
</dbReference>
<sequence length="231" mass="25378">MTPATTPLLRRALVAFPAANAISHGLRSPKNDSILLPSVRGPSLLGTLSPTVTLLGRSVPATAAPFTTSPLLHKKPLPPRPKPPPESEIEESFLKGSGPGGQKINKTNSAVQLRHTPTGIVVKCQATRSREQNRKIARELLAQKLDELINGDKSRTAIVSEIKRKKAASRAKKARRKYRKLEEAKKQAARLEEGGNEGKEFEEEEEEEEEGEKDEDELDTNTQDNIKEKAI</sequence>
<dbReference type="InterPro" id="IPR052405">
    <property type="entry name" value="Mito_Transl_Release_Factor"/>
</dbReference>
<dbReference type="SUPFAM" id="SSF75620">
    <property type="entry name" value="Release factor"/>
    <property type="match status" value="1"/>
</dbReference>
<dbReference type="OrthoDB" id="277888at2759"/>